<organism evidence="3 4">
    <name type="scientific">Pristionchus mayeri</name>
    <dbReference type="NCBI Taxonomy" id="1317129"/>
    <lineage>
        <taxon>Eukaryota</taxon>
        <taxon>Metazoa</taxon>
        <taxon>Ecdysozoa</taxon>
        <taxon>Nematoda</taxon>
        <taxon>Chromadorea</taxon>
        <taxon>Rhabditida</taxon>
        <taxon>Rhabditina</taxon>
        <taxon>Diplogasteromorpha</taxon>
        <taxon>Diplogasteroidea</taxon>
        <taxon>Neodiplogasteridae</taxon>
        <taxon>Pristionchus</taxon>
    </lineage>
</organism>
<sequence>PPKAATPSGRTTRRSGGVTEFVSFDLYSKGRMEKAVTRFNPDENHNGVRMESSASGCSSVSNATDDNVAPQSKNSTVKRRARKASIGSSNGSQSRTTTPQPPPPKKRGRPPGAAKKVVVTTPKEQKAPSKTTSTSKTDAAEKKVVVKQEEESAPEDEGNSQPRRSTSRGLAEPTGSGAIATPSTSQPKKRGRPLGSGKKTSSSSKKATSLRKSPPSSKMTASPSKTTASPPQATKKVKQEEEEMPEEVPEGNKISTNGRQRMASTGSSTASESGAVATSSARKRGRPSGSGKKAASKMATTTSKTAEKQGETSSSKDKQAVPVRHTRAQARKSASDATAGAAVTATAPRAPAAKPAIARAPRAVLTLTAAAREASRTHADFSLDEEMLAAARPKSADLAQAIEQLSRGDDLAMSAERRAELVAQLDELVRLCSKKTTAAYNMVIGNITMAAQHVKDGVRLEDQKALQAKADSIESEKEKVEKSAIKEKMLFEKTIKQMEQKDSEQTRELALLQRQLLAAQQQQRIELL</sequence>
<keyword evidence="4" id="KW-1185">Reference proteome</keyword>
<comment type="caution">
    <text evidence="3">The sequence shown here is derived from an EMBL/GenBank/DDBJ whole genome shotgun (WGS) entry which is preliminary data.</text>
</comment>
<feature type="compositionally biased region" description="Low complexity" evidence="2">
    <location>
        <begin position="331"/>
        <end position="347"/>
    </location>
</feature>
<keyword evidence="1" id="KW-0175">Coiled coil</keyword>
<feature type="compositionally biased region" description="Polar residues" evidence="2">
    <location>
        <begin position="159"/>
        <end position="168"/>
    </location>
</feature>
<feature type="compositionally biased region" description="Acidic residues" evidence="2">
    <location>
        <begin position="240"/>
        <end position="249"/>
    </location>
</feature>
<evidence type="ECO:0000256" key="2">
    <source>
        <dbReference type="SAM" id="MobiDB-lite"/>
    </source>
</evidence>
<proteinExistence type="predicted"/>
<feature type="compositionally biased region" description="Low complexity" evidence="2">
    <location>
        <begin position="263"/>
        <end position="280"/>
    </location>
</feature>
<feature type="coiled-coil region" evidence="1">
    <location>
        <begin position="463"/>
        <end position="515"/>
    </location>
</feature>
<feature type="compositionally biased region" description="Low complexity" evidence="2">
    <location>
        <begin position="128"/>
        <end position="137"/>
    </location>
</feature>
<reference evidence="4" key="1">
    <citation type="submission" date="2022-10" db="EMBL/GenBank/DDBJ databases">
        <title>Genome assembly of Pristionchus species.</title>
        <authorList>
            <person name="Yoshida K."/>
            <person name="Sommer R.J."/>
        </authorList>
    </citation>
    <scope>NUCLEOTIDE SEQUENCE [LARGE SCALE GENOMIC DNA]</scope>
    <source>
        <strain evidence="4">RS5460</strain>
    </source>
</reference>
<protein>
    <submittedName>
        <fullName evidence="3">Uncharacterized protein</fullName>
    </submittedName>
</protein>
<feature type="compositionally biased region" description="Basic and acidic residues" evidence="2">
    <location>
        <begin position="138"/>
        <end position="150"/>
    </location>
</feature>
<feature type="compositionally biased region" description="Basic and acidic residues" evidence="2">
    <location>
        <begin position="37"/>
        <end position="48"/>
    </location>
</feature>
<evidence type="ECO:0000313" key="3">
    <source>
        <dbReference type="EMBL" id="GMR34092.1"/>
    </source>
</evidence>
<feature type="compositionally biased region" description="Low complexity" evidence="2">
    <location>
        <begin position="289"/>
        <end position="304"/>
    </location>
</feature>
<feature type="region of interest" description="Disordered" evidence="2">
    <location>
        <begin position="37"/>
        <end position="347"/>
    </location>
</feature>
<dbReference type="AlphaFoldDB" id="A0AAN4ZA39"/>
<feature type="compositionally biased region" description="Low complexity" evidence="2">
    <location>
        <begin position="52"/>
        <end position="61"/>
    </location>
</feature>
<feature type="compositionally biased region" description="Polar residues" evidence="2">
    <location>
        <begin position="214"/>
        <end position="232"/>
    </location>
</feature>
<feature type="compositionally biased region" description="Low complexity" evidence="2">
    <location>
        <begin position="195"/>
        <end position="213"/>
    </location>
</feature>
<evidence type="ECO:0000313" key="4">
    <source>
        <dbReference type="Proteomes" id="UP001328107"/>
    </source>
</evidence>
<accession>A0AAN4ZA39</accession>
<gene>
    <name evidence="3" type="ORF">PMAYCL1PPCAC_04287</name>
</gene>
<dbReference type="EMBL" id="BTRK01000001">
    <property type="protein sequence ID" value="GMR34092.1"/>
    <property type="molecule type" value="Genomic_DNA"/>
</dbReference>
<name>A0AAN4ZA39_9BILA</name>
<feature type="compositionally biased region" description="Basic and acidic residues" evidence="2">
    <location>
        <begin position="305"/>
        <end position="319"/>
    </location>
</feature>
<feature type="compositionally biased region" description="Polar residues" evidence="2">
    <location>
        <begin position="62"/>
        <end position="75"/>
    </location>
</feature>
<dbReference type="Proteomes" id="UP001328107">
    <property type="component" value="Unassembled WGS sequence"/>
</dbReference>
<evidence type="ECO:0000256" key="1">
    <source>
        <dbReference type="SAM" id="Coils"/>
    </source>
</evidence>
<feature type="non-terminal residue" evidence="3">
    <location>
        <position position="1"/>
    </location>
</feature>